<name>A0A8S1P352_PARPR</name>
<keyword evidence="1" id="KW-0812">Transmembrane</keyword>
<sequence>MNSVLILWTYMITLAHSCSYLYNNTIFLTGTLQEVINVPLSSIFHYDNYERLTLEQKNQYLTIASPLQKYSETIFGNLKNAKTVSYKLQKNTKSRDPINHLTILVVKDEIYYTGSNDGIYSILPDIQQLQALKTKNQSICQDIVFIQKLIVVECIEEQQNNYLLVMDSNKTIYLDIQNSTSQFIKLDQIDNYMYRATQKEIQIYIEEENNLKFINSLDQETLIRLIQQDSIIIKDFQVHTTGELSIMIDTDRIVIIEFQNNKWKLFNQILFPLSFNIQAYDYTIDQTYAAISKNQIIYKSYYKKKQIADIQNQDSQYKIYLTQNNILLFYNKTVKLLNEKLTNIYNLQLDEEQYFINTNQDAQGFLIITDTKISAYAINNYYFLQLSIDSPIKDEYQKATLIQEAYQGNCSITIFYKTEDYQCQKILQSQYSEGFIVGGINTDSNVIKINPIFQGPNIQYQIEPNSLIEIQIEKYKLSHFKGISDSPTGGFHKFFKGNQKSSFYLIQQDIDNKIIYYDCFFYEEMNCHFIFDEVYYENFLNKSLWWSDGWYIHQAIFQNKEVTISWIYPPQDNLTITLESKVKQILKIDEQLVILTELNIQIYEIHYYHYTKLIITFDIVAKKIYMVENQPNYIFIEQDQNLYLYDIEEYLQTLLWYTTTQSQYQESNLAIFQNHFVRILKSIDEDQYIVSVFNYENKRNIYLEKQISIIDYSNIVISNLQYSFKNNLFYIKGQSKKSANYFILVYKVTSNSLDTLFTKIQIEPDETFSLYGDILDVCPKYYFITGDLQHKAMLQENYTQIQYTTQIPLNFNVTNDQQDKIIQQIAVNSVYRGDKLIQLSDKINLKYHEINQTMHCVDLGYDWYTGQAQDIQVETHLQNMYFQFEAPLKYELEKRFSRVIQIKELNQNFLITLEYGFPGNLIYIYKKVNFEQVTILFENHQFQSILLINGENIYVEVEQGDYLYLMIIQYKNEQDCELLQFQLQLQSNIKKVFLHQNNFFIYVGNQVEIYDTKGNSTNLNQFQLIQILPQYEQIKQMEFTHLKDNVYQFISVDNWGNPEFQMIEINGTSTKHSYVRFMISSLIAEQQINLQEIQVSAGFVLRKNEITIIFQNSASYSFNYEMDCSINELCELVKFEFSGLYQQYLHSQLSTFYSNENILLLTYFNQLLIYDMEIKSNNSKPNNAIINIWQCTYEQYIPAINLVYSFNGKLQLFHETQFQIYILYSLMRQHQICISSFYFEDDITFQLRSNDPNQQWVYMQERVIIEGDIPPSPPPPPPPPPNPPEDQGSFPIWLIIVIIIGVLLIGGALYIYYSQKGKKEQDDNLLLVN</sequence>
<proteinExistence type="predicted"/>
<protein>
    <recommendedName>
        <fullName evidence="5">Transmembrane protein</fullName>
    </recommendedName>
</protein>
<evidence type="ECO:0000256" key="2">
    <source>
        <dbReference type="SAM" id="SignalP"/>
    </source>
</evidence>
<feature type="chain" id="PRO_5035848682" description="Transmembrane protein" evidence="2">
    <location>
        <begin position="18"/>
        <end position="1329"/>
    </location>
</feature>
<evidence type="ECO:0008006" key="5">
    <source>
        <dbReference type="Google" id="ProtNLM"/>
    </source>
</evidence>
<dbReference type="Proteomes" id="UP000688137">
    <property type="component" value="Unassembled WGS sequence"/>
</dbReference>
<keyword evidence="1" id="KW-0472">Membrane</keyword>
<evidence type="ECO:0000256" key="1">
    <source>
        <dbReference type="SAM" id="Phobius"/>
    </source>
</evidence>
<keyword evidence="1" id="KW-1133">Transmembrane helix</keyword>
<comment type="caution">
    <text evidence="3">The sequence shown here is derived from an EMBL/GenBank/DDBJ whole genome shotgun (WGS) entry which is preliminary data.</text>
</comment>
<feature type="transmembrane region" description="Helical" evidence="1">
    <location>
        <begin position="1290"/>
        <end position="1313"/>
    </location>
</feature>
<evidence type="ECO:0000313" key="4">
    <source>
        <dbReference type="Proteomes" id="UP000688137"/>
    </source>
</evidence>
<organism evidence="3 4">
    <name type="scientific">Paramecium primaurelia</name>
    <dbReference type="NCBI Taxonomy" id="5886"/>
    <lineage>
        <taxon>Eukaryota</taxon>
        <taxon>Sar</taxon>
        <taxon>Alveolata</taxon>
        <taxon>Ciliophora</taxon>
        <taxon>Intramacronucleata</taxon>
        <taxon>Oligohymenophorea</taxon>
        <taxon>Peniculida</taxon>
        <taxon>Parameciidae</taxon>
        <taxon>Paramecium</taxon>
    </lineage>
</organism>
<accession>A0A8S1P352</accession>
<dbReference type="EMBL" id="CAJJDM010000107">
    <property type="protein sequence ID" value="CAD8097436.1"/>
    <property type="molecule type" value="Genomic_DNA"/>
</dbReference>
<feature type="signal peptide" evidence="2">
    <location>
        <begin position="1"/>
        <end position="17"/>
    </location>
</feature>
<gene>
    <name evidence="3" type="ORF">PPRIM_AZ9-3.1.T1040040</name>
</gene>
<evidence type="ECO:0000313" key="3">
    <source>
        <dbReference type="EMBL" id="CAD8097436.1"/>
    </source>
</evidence>
<keyword evidence="2" id="KW-0732">Signal</keyword>
<reference evidence="3" key="1">
    <citation type="submission" date="2021-01" db="EMBL/GenBank/DDBJ databases">
        <authorList>
            <consortium name="Genoscope - CEA"/>
            <person name="William W."/>
        </authorList>
    </citation>
    <scope>NUCLEOTIDE SEQUENCE</scope>
</reference>
<keyword evidence="4" id="KW-1185">Reference proteome</keyword>